<dbReference type="PANTHER" id="PTHR38780:SF1">
    <property type="entry name" value="PROTEIN TUSC"/>
    <property type="match status" value="1"/>
</dbReference>
<comment type="subcellular location">
    <subcellularLocation>
        <location evidence="4">Cytoplasm</location>
    </subcellularLocation>
</comment>
<dbReference type="SUPFAM" id="SSF75169">
    <property type="entry name" value="DsrEFH-like"/>
    <property type="match status" value="1"/>
</dbReference>
<keyword evidence="6" id="KW-1185">Reference proteome</keyword>
<proteinExistence type="inferred from homology"/>
<comment type="subunit">
    <text evidence="4">Heterohexamer, formed by a dimer of trimers. The hexameric TusBCD complex contains 2 copies each of TusB, TusC and TusD. The TusBCD complex interacts with TusE.</text>
</comment>
<protein>
    <recommendedName>
        <fullName evidence="4">Protein TusC</fullName>
    </recommendedName>
    <alternativeName>
        <fullName evidence="4">tRNA 2-thiouridine synthesizing protein C</fullName>
    </alternativeName>
</protein>
<dbReference type="GO" id="GO:0016740">
    <property type="term" value="F:transferase activity"/>
    <property type="evidence" value="ECO:0007669"/>
    <property type="project" value="UniProtKB-KW"/>
</dbReference>
<dbReference type="Pfam" id="PF02635">
    <property type="entry name" value="DsrE"/>
    <property type="match status" value="1"/>
</dbReference>
<comment type="caution">
    <text evidence="5">The sequence shown here is derived from an EMBL/GenBank/DDBJ whole genome shotgun (WGS) entry which is preliminary data.</text>
</comment>
<dbReference type="RefSeq" id="WP_120065558.1">
    <property type="nucleotide sequence ID" value="NZ_QZWH01000034.1"/>
</dbReference>
<dbReference type="PANTHER" id="PTHR38780">
    <property type="entry name" value="PROTEIN TUSC"/>
    <property type="match status" value="1"/>
</dbReference>
<sequence>MKRVAFIFKSSPHGSAAGREGLDALLATSALSEDIGVFFIGDGVLQLIPGQQPGLILARDYIATFRVLPLYDIEQCYICADSIRERGLSPESAWVLDVKPLESEALSEMLHHFDVVLTF</sequence>
<comment type="similarity">
    <text evidence="1 4">Belongs to the DsrF/TusC family.</text>
</comment>
<dbReference type="HAMAP" id="MF_00389">
    <property type="entry name" value="Thiourid_synth_C"/>
    <property type="match status" value="1"/>
</dbReference>
<dbReference type="NCBIfam" id="TIGR03010">
    <property type="entry name" value="sulf_tusC_dsrF"/>
    <property type="match status" value="1"/>
</dbReference>
<dbReference type="OrthoDB" id="9789418at2"/>
<dbReference type="EMBL" id="QZWH01000034">
    <property type="protein sequence ID" value="RJT20871.1"/>
    <property type="molecule type" value="Genomic_DNA"/>
</dbReference>
<name>A0A3A5JN17_9ENTR</name>
<keyword evidence="5" id="KW-0808">Transferase</keyword>
<evidence type="ECO:0000313" key="5">
    <source>
        <dbReference type="EMBL" id="RJT20871.1"/>
    </source>
</evidence>
<dbReference type="GO" id="GO:0008033">
    <property type="term" value="P:tRNA processing"/>
    <property type="evidence" value="ECO:0007669"/>
    <property type="project" value="UniProtKB-UniRule"/>
</dbReference>
<keyword evidence="2 4" id="KW-0963">Cytoplasm</keyword>
<dbReference type="Gene3D" id="3.40.1260.10">
    <property type="entry name" value="DsrEFH-like"/>
    <property type="match status" value="1"/>
</dbReference>
<keyword evidence="3 4" id="KW-0819">tRNA processing</keyword>
<organism evidence="5 6">
    <name type="scientific">Buttiauxella izardii</name>
    <dbReference type="NCBI Taxonomy" id="82991"/>
    <lineage>
        <taxon>Bacteria</taxon>
        <taxon>Pseudomonadati</taxon>
        <taxon>Pseudomonadota</taxon>
        <taxon>Gammaproteobacteria</taxon>
        <taxon>Enterobacterales</taxon>
        <taxon>Enterobacteriaceae</taxon>
        <taxon>Buttiauxella</taxon>
    </lineage>
</organism>
<dbReference type="GO" id="GO:0005737">
    <property type="term" value="C:cytoplasm"/>
    <property type="evidence" value="ECO:0007669"/>
    <property type="project" value="UniProtKB-SubCell"/>
</dbReference>
<evidence type="ECO:0000256" key="4">
    <source>
        <dbReference type="HAMAP-Rule" id="MF_00389"/>
    </source>
</evidence>
<evidence type="ECO:0000313" key="6">
    <source>
        <dbReference type="Proteomes" id="UP000276295"/>
    </source>
</evidence>
<dbReference type="InterPro" id="IPR017462">
    <property type="entry name" value="Sulphur_relay_TusC/DsrF"/>
</dbReference>
<dbReference type="AlphaFoldDB" id="A0A3A5JN17"/>
<evidence type="ECO:0000256" key="2">
    <source>
        <dbReference type="ARBA" id="ARBA00022490"/>
    </source>
</evidence>
<accession>A0A3A5JN17</accession>
<dbReference type="InterPro" id="IPR027396">
    <property type="entry name" value="DsrEFH-like"/>
</dbReference>
<gene>
    <name evidence="4 5" type="primary">tusC</name>
    <name evidence="5" type="ORF">D6029_15265</name>
</gene>
<reference evidence="5 6" key="1">
    <citation type="submission" date="2018-09" db="EMBL/GenBank/DDBJ databases">
        <title>Draft genome sequence of Buttiauxella izardii CCUG 35510T.</title>
        <authorList>
            <person name="Salva-Serra F."/>
            <person name="Marathe N."/>
            <person name="Moore E."/>
            <person name="Stadler-Svensson L."/>
            <person name="Engstrom-Jakobsson H."/>
        </authorList>
    </citation>
    <scope>NUCLEOTIDE SEQUENCE [LARGE SCALE GENOMIC DNA]</scope>
    <source>
        <strain evidence="5 6">CCUG 35510</strain>
    </source>
</reference>
<evidence type="ECO:0000256" key="3">
    <source>
        <dbReference type="ARBA" id="ARBA00022694"/>
    </source>
</evidence>
<dbReference type="NCBIfam" id="NF001238">
    <property type="entry name" value="PRK00211.1"/>
    <property type="match status" value="1"/>
</dbReference>
<comment type="function">
    <text evidence="4">Part of a sulfur-relay system required for 2-thiolation of 5-methylaminomethyl-2-thiouridine (mnm(5)s(2)U) at tRNA wobble positions.</text>
</comment>
<dbReference type="InterPro" id="IPR037450">
    <property type="entry name" value="Sulphur_relay_TusC"/>
</dbReference>
<dbReference type="Proteomes" id="UP000276295">
    <property type="component" value="Unassembled WGS sequence"/>
</dbReference>
<evidence type="ECO:0000256" key="1">
    <source>
        <dbReference type="ARBA" id="ARBA00005996"/>
    </source>
</evidence>
<dbReference type="InterPro" id="IPR003787">
    <property type="entry name" value="Sulphur_relay_DsrE/F-like"/>
</dbReference>